<dbReference type="InterPro" id="IPR023214">
    <property type="entry name" value="HAD_sf"/>
</dbReference>
<proteinExistence type="predicted"/>
<dbReference type="Proteomes" id="UP001156441">
    <property type="component" value="Unassembled WGS sequence"/>
</dbReference>
<gene>
    <name evidence="2" type="ORF">JT362_31055</name>
</gene>
<accession>A0ABT2JII3</accession>
<dbReference type="Gene3D" id="3.40.50.1000">
    <property type="entry name" value="HAD superfamily/HAD-like"/>
    <property type="match status" value="1"/>
</dbReference>
<dbReference type="SFLD" id="SFLDS00003">
    <property type="entry name" value="Haloacid_Dehalogenase"/>
    <property type="match status" value="1"/>
</dbReference>
<dbReference type="EMBL" id="JAFFZE010000026">
    <property type="protein sequence ID" value="MCT2587568.1"/>
    <property type="molecule type" value="Genomic_DNA"/>
</dbReference>
<dbReference type="SFLD" id="SFLDG01129">
    <property type="entry name" value="C1.5:_HAD__Beta-PGM__Phosphata"/>
    <property type="match status" value="1"/>
</dbReference>
<dbReference type="NCBIfam" id="TIGR01549">
    <property type="entry name" value="HAD-SF-IA-v1"/>
    <property type="match status" value="1"/>
</dbReference>
<dbReference type="InterPro" id="IPR006439">
    <property type="entry name" value="HAD-SF_hydro_IA"/>
</dbReference>
<evidence type="ECO:0000256" key="1">
    <source>
        <dbReference type="ARBA" id="ARBA00022801"/>
    </source>
</evidence>
<keyword evidence="3" id="KW-1185">Reference proteome</keyword>
<comment type="caution">
    <text evidence="2">The sequence shown here is derived from an EMBL/GenBank/DDBJ whole genome shotgun (WGS) entry which is preliminary data.</text>
</comment>
<name>A0ABT2JII3_9PSEU</name>
<keyword evidence="1 2" id="KW-0378">Hydrolase</keyword>
<dbReference type="InterPro" id="IPR051540">
    <property type="entry name" value="S-2-haloacid_dehalogenase"/>
</dbReference>
<protein>
    <submittedName>
        <fullName evidence="2">HAD family hydrolase</fullName>
    </submittedName>
</protein>
<sequence length="220" mass="23932">MVTAVVFDVGETLLDDSREWGAWADWVGVPRHTFSTVLGAVTAAGRDNAETFQYFKPGFDLARERQLREEAGLGERIEDSDLYPDVRPGLAALRDRGLWVGIAGNQTARAAALLRGLGLPVDGLATSGEWGVAKPSLEFFTRVAEIVPDGPAQTLYVGDHRDNDVVAAKAAGFKAALIKRGPWGYLWADDPLARREADWVIDSLLDLPDLLCQRTDPTDG</sequence>
<dbReference type="RefSeq" id="WP_260195471.1">
    <property type="nucleotide sequence ID" value="NZ_JAFFZE010000026.1"/>
</dbReference>
<dbReference type="PANTHER" id="PTHR43316">
    <property type="entry name" value="HYDROLASE, HALOACID DELAHOGENASE-RELATED"/>
    <property type="match status" value="1"/>
</dbReference>
<evidence type="ECO:0000313" key="3">
    <source>
        <dbReference type="Proteomes" id="UP001156441"/>
    </source>
</evidence>
<dbReference type="PANTHER" id="PTHR43316:SF3">
    <property type="entry name" value="HALOACID DEHALOGENASE, TYPE II (AFU_ORTHOLOGUE AFUA_2G07750)-RELATED"/>
    <property type="match status" value="1"/>
</dbReference>
<reference evidence="2 3" key="1">
    <citation type="submission" date="2021-02" db="EMBL/GenBank/DDBJ databases">
        <title>Actinophytocola xerophila sp. nov., isolated from soil of cotton cropping field.</title>
        <authorList>
            <person name="Huang R."/>
            <person name="Chen X."/>
            <person name="Ge X."/>
            <person name="Liu W."/>
        </authorList>
    </citation>
    <scope>NUCLEOTIDE SEQUENCE [LARGE SCALE GENOMIC DNA]</scope>
    <source>
        <strain evidence="2 3">S1-96</strain>
    </source>
</reference>
<organism evidence="2 3">
    <name type="scientific">Actinophytocola gossypii</name>
    <dbReference type="NCBI Taxonomy" id="2812003"/>
    <lineage>
        <taxon>Bacteria</taxon>
        <taxon>Bacillati</taxon>
        <taxon>Actinomycetota</taxon>
        <taxon>Actinomycetes</taxon>
        <taxon>Pseudonocardiales</taxon>
        <taxon>Pseudonocardiaceae</taxon>
    </lineage>
</organism>
<dbReference type="SUPFAM" id="SSF56784">
    <property type="entry name" value="HAD-like"/>
    <property type="match status" value="1"/>
</dbReference>
<dbReference type="Pfam" id="PF00702">
    <property type="entry name" value="Hydrolase"/>
    <property type="match status" value="1"/>
</dbReference>
<evidence type="ECO:0000313" key="2">
    <source>
        <dbReference type="EMBL" id="MCT2587568.1"/>
    </source>
</evidence>
<dbReference type="GO" id="GO:0016787">
    <property type="term" value="F:hydrolase activity"/>
    <property type="evidence" value="ECO:0007669"/>
    <property type="project" value="UniProtKB-KW"/>
</dbReference>
<dbReference type="InterPro" id="IPR036412">
    <property type="entry name" value="HAD-like_sf"/>
</dbReference>